<dbReference type="PROSITE" id="PS00330">
    <property type="entry name" value="HEMOLYSIN_CALCIUM"/>
    <property type="match status" value="4"/>
</dbReference>
<dbReference type="InterPro" id="IPR002126">
    <property type="entry name" value="Cadherin-like_dom"/>
</dbReference>
<dbReference type="InterPro" id="IPR015919">
    <property type="entry name" value="Cadherin-like_sf"/>
</dbReference>
<reference evidence="4 5" key="1">
    <citation type="submission" date="2020-01" db="EMBL/GenBank/DDBJ databases">
        <title>Microvirga sp. nov., an arsenate reduction bacterium isolated from Tibet hotspring sediments.</title>
        <authorList>
            <person name="Yuan C.-G."/>
        </authorList>
    </citation>
    <scope>NUCLEOTIDE SEQUENCE [LARGE SCALE GENOMIC DNA]</scope>
    <source>
        <strain evidence="4 5">SYSU G3D203</strain>
    </source>
</reference>
<keyword evidence="2" id="KW-0964">Secreted</keyword>
<comment type="subcellular location">
    <subcellularLocation>
        <location evidence="1">Secreted</location>
    </subcellularLocation>
</comment>
<dbReference type="RefSeq" id="WP_210254014.1">
    <property type="nucleotide sequence ID" value="NZ_JAAAXJ010000001.1"/>
</dbReference>
<dbReference type="InterPro" id="IPR018511">
    <property type="entry name" value="Hemolysin-typ_Ca-bd_CS"/>
</dbReference>
<name>A0ABW9YS55_9HYPH</name>
<dbReference type="InterPro" id="IPR050557">
    <property type="entry name" value="RTX_toxin/Mannuronan_C5-epim"/>
</dbReference>
<organism evidence="4 5">
    <name type="scientific">Microvirga arsenatis</name>
    <dbReference type="NCBI Taxonomy" id="2692265"/>
    <lineage>
        <taxon>Bacteria</taxon>
        <taxon>Pseudomonadati</taxon>
        <taxon>Pseudomonadota</taxon>
        <taxon>Alphaproteobacteria</taxon>
        <taxon>Hyphomicrobiales</taxon>
        <taxon>Methylobacteriaceae</taxon>
        <taxon>Microvirga</taxon>
    </lineage>
</organism>
<dbReference type="EMBL" id="JAAAXJ010000001">
    <property type="protein sequence ID" value="NBJ22874.1"/>
    <property type="molecule type" value="Genomic_DNA"/>
</dbReference>
<evidence type="ECO:0000313" key="5">
    <source>
        <dbReference type="Proteomes" id="UP000818323"/>
    </source>
</evidence>
<evidence type="ECO:0000256" key="2">
    <source>
        <dbReference type="ARBA" id="ARBA00022525"/>
    </source>
</evidence>
<dbReference type="Pfam" id="PF00028">
    <property type="entry name" value="Cadherin"/>
    <property type="match status" value="1"/>
</dbReference>
<sequence length="490" mass="49386">MGFISGRISLGHGDDVVLGGTGNETIDGGDGGDVIDGGDGVDTAVYELGGSHVIDLRLTRQQNTGEGLDTLIDIENVETTGGGNDHLIGNGLANVLRAYAGIDSLDGGMGDDTLDGGEGNDAALFSGTAGATVDLRLQGTAQDTGYGFDTLTGIETLVGGAGDDRFIGDGVANLLSGSGGNDILEGGSGDDTLDGGAGVDTAVFSGARAAYQITPDGAGGATVVGPDGTDVVRSVRFLQFADGVMALTNAAPTNLGLSTQSTVENAPVGSVVATLLAQDADGDRITYSLGAGSPFAIVGNSLVVAQPLDFEAARQHSVVVQAQDDYGGVTSQTFTIAVNNAVETTPFVLRGGAGADGLQGEAGHDTLYGGAGRDLLAGGAGQDVFVFDTRPGSTNVDSISDFSVPQDSIWLDNAAFGALGGKGSLARPQKLASDAFVSAARAQDREDRIVYDKKSGKLYYDQDGTGSKAQVHIATLSKALKMTAGDFFVI</sequence>
<comment type="caution">
    <text evidence="4">The sequence shown here is derived from an EMBL/GenBank/DDBJ whole genome shotgun (WGS) entry which is preliminary data.</text>
</comment>
<evidence type="ECO:0000256" key="1">
    <source>
        <dbReference type="ARBA" id="ARBA00004613"/>
    </source>
</evidence>
<protein>
    <recommendedName>
        <fullName evidence="3">Cadherin domain-containing protein</fullName>
    </recommendedName>
</protein>
<dbReference type="PROSITE" id="PS50268">
    <property type="entry name" value="CADHERIN_2"/>
    <property type="match status" value="1"/>
</dbReference>
<evidence type="ECO:0000259" key="3">
    <source>
        <dbReference type="PROSITE" id="PS50268"/>
    </source>
</evidence>
<keyword evidence="5" id="KW-1185">Reference proteome</keyword>
<dbReference type="PRINTS" id="PR00313">
    <property type="entry name" value="CABNDNGRPT"/>
</dbReference>
<dbReference type="PANTHER" id="PTHR38340:SF1">
    <property type="entry name" value="S-LAYER PROTEIN"/>
    <property type="match status" value="1"/>
</dbReference>
<dbReference type="SMART" id="SM00112">
    <property type="entry name" value="CA"/>
    <property type="match status" value="1"/>
</dbReference>
<dbReference type="SUPFAM" id="SSF51120">
    <property type="entry name" value="beta-Roll"/>
    <property type="match status" value="2"/>
</dbReference>
<gene>
    <name evidence="4" type="ORF">GR303_00690</name>
</gene>
<dbReference type="InterPro" id="IPR011049">
    <property type="entry name" value="Serralysin-like_metalloprot_C"/>
</dbReference>
<dbReference type="InterPro" id="IPR001343">
    <property type="entry name" value="Hemolysn_Ca-bd"/>
</dbReference>
<dbReference type="Pfam" id="PF00353">
    <property type="entry name" value="HemolysinCabind"/>
    <property type="match status" value="4"/>
</dbReference>
<dbReference type="Gene3D" id="2.150.10.10">
    <property type="entry name" value="Serralysin-like metalloprotease, C-terminal"/>
    <property type="match status" value="3"/>
</dbReference>
<dbReference type="Proteomes" id="UP000818323">
    <property type="component" value="Unassembled WGS sequence"/>
</dbReference>
<feature type="domain" description="Cadherin" evidence="3">
    <location>
        <begin position="264"/>
        <end position="348"/>
    </location>
</feature>
<proteinExistence type="predicted"/>
<dbReference type="CDD" id="cd11304">
    <property type="entry name" value="Cadherin_repeat"/>
    <property type="match status" value="1"/>
</dbReference>
<dbReference type="PANTHER" id="PTHR38340">
    <property type="entry name" value="S-LAYER PROTEIN"/>
    <property type="match status" value="1"/>
</dbReference>
<accession>A0ABW9YS55</accession>
<evidence type="ECO:0000313" key="4">
    <source>
        <dbReference type="EMBL" id="NBJ22874.1"/>
    </source>
</evidence>
<dbReference type="SUPFAM" id="SSF49313">
    <property type="entry name" value="Cadherin-like"/>
    <property type="match status" value="1"/>
</dbReference>